<dbReference type="EMBL" id="CAEZWB010000083">
    <property type="protein sequence ID" value="CAB4649429.1"/>
    <property type="molecule type" value="Genomic_DNA"/>
</dbReference>
<proteinExistence type="predicted"/>
<gene>
    <name evidence="1" type="ORF">UFOPK2166_00721</name>
</gene>
<organism evidence="1">
    <name type="scientific">freshwater metagenome</name>
    <dbReference type="NCBI Taxonomy" id="449393"/>
    <lineage>
        <taxon>unclassified sequences</taxon>
        <taxon>metagenomes</taxon>
        <taxon>ecological metagenomes</taxon>
    </lineage>
</organism>
<name>A0A6J6KNC9_9ZZZZ</name>
<protein>
    <submittedName>
        <fullName evidence="1">Unannotated protein</fullName>
    </submittedName>
</protein>
<dbReference type="AlphaFoldDB" id="A0A6J6KNC9"/>
<evidence type="ECO:0000313" key="1">
    <source>
        <dbReference type="EMBL" id="CAB4649429.1"/>
    </source>
</evidence>
<reference evidence="1" key="1">
    <citation type="submission" date="2020-05" db="EMBL/GenBank/DDBJ databases">
        <authorList>
            <person name="Chiriac C."/>
            <person name="Salcher M."/>
            <person name="Ghai R."/>
            <person name="Kavagutti S V."/>
        </authorList>
    </citation>
    <scope>NUCLEOTIDE SEQUENCE</scope>
</reference>
<accession>A0A6J6KNC9</accession>
<sequence length="166" mass="17190">MRGAISALTTLCATVGPASKYTAPITASNASDKIDVFSLPPAAASPLPNMMQEPISKSTAISASAMAFTTLLRKSVNFPSGNSLCCVYTMSATTQPTIASPKNSNRSLDSNPSCSEIHERWRMAVANNASSANVCPTRRASACSGCVIGCSAPRISTRPCCNPPCP</sequence>